<gene>
    <name evidence="1" type="ORF">K8V70_09630</name>
</gene>
<dbReference type="EMBL" id="DYUZ01000035">
    <property type="protein sequence ID" value="HJG38095.1"/>
    <property type="molecule type" value="Genomic_DNA"/>
</dbReference>
<proteinExistence type="predicted"/>
<dbReference type="Proteomes" id="UP000753256">
    <property type="component" value="Unassembled WGS sequence"/>
</dbReference>
<dbReference type="RefSeq" id="WP_273191218.1">
    <property type="nucleotide sequence ID" value="NZ_DYUZ01000035.1"/>
</dbReference>
<reference evidence="1" key="1">
    <citation type="journal article" date="2021" name="PeerJ">
        <title>Extensive microbial diversity within the chicken gut microbiome revealed by metagenomics and culture.</title>
        <authorList>
            <person name="Gilroy R."/>
            <person name="Ravi A."/>
            <person name="Getino M."/>
            <person name="Pursley I."/>
            <person name="Horton D.L."/>
            <person name="Alikhan N.F."/>
            <person name="Baker D."/>
            <person name="Gharbi K."/>
            <person name="Hall N."/>
            <person name="Watson M."/>
            <person name="Adriaenssens E.M."/>
            <person name="Foster-Nyarko E."/>
            <person name="Jarju S."/>
            <person name="Secka A."/>
            <person name="Antonio M."/>
            <person name="Oren A."/>
            <person name="Chaudhuri R.R."/>
            <person name="La Ragione R."/>
            <person name="Hildebrand F."/>
            <person name="Pallen M.J."/>
        </authorList>
    </citation>
    <scope>NUCLEOTIDE SEQUENCE</scope>
    <source>
        <strain evidence="1">ChiHjej13B12-9602</strain>
    </source>
</reference>
<protein>
    <recommendedName>
        <fullName evidence="3">Neutral/alkaline non-lysosomal ceramidase N-terminal domain-containing protein</fullName>
    </recommendedName>
</protein>
<organism evidence="1 2">
    <name type="scientific">Enorma phocaeensis</name>
    <dbReference type="NCBI Taxonomy" id="1871019"/>
    <lineage>
        <taxon>Bacteria</taxon>
        <taxon>Bacillati</taxon>
        <taxon>Actinomycetota</taxon>
        <taxon>Coriobacteriia</taxon>
        <taxon>Coriobacteriales</taxon>
        <taxon>Coriobacteriaceae</taxon>
        <taxon>Enorma</taxon>
    </lineage>
</organism>
<name>A0A921IWI9_9ACTN</name>
<evidence type="ECO:0000313" key="1">
    <source>
        <dbReference type="EMBL" id="HJG38095.1"/>
    </source>
</evidence>
<accession>A0A921IWI9</accession>
<evidence type="ECO:0008006" key="3">
    <source>
        <dbReference type="Google" id="ProtNLM"/>
    </source>
</evidence>
<comment type="caution">
    <text evidence="1">The sequence shown here is derived from an EMBL/GenBank/DDBJ whole genome shotgun (WGS) entry which is preliminary data.</text>
</comment>
<reference evidence="1" key="2">
    <citation type="submission" date="2021-09" db="EMBL/GenBank/DDBJ databases">
        <authorList>
            <person name="Gilroy R."/>
        </authorList>
    </citation>
    <scope>NUCLEOTIDE SEQUENCE</scope>
    <source>
        <strain evidence="1">ChiHjej13B12-9602</strain>
    </source>
</reference>
<evidence type="ECO:0000313" key="2">
    <source>
        <dbReference type="Proteomes" id="UP000753256"/>
    </source>
</evidence>
<dbReference type="AlphaFoldDB" id="A0A921IWI9"/>
<sequence length="408" mass="44803">MIKVATTCVRITPTGVFYMDGYGSDERRLPALGVHDDAYAVLLLVEVDGTRTMFVSLDVCNINRSRTERLRELLCEALEIDDEHLVVSTIHSHSCPTSMREGGITGKETLGWPEMVCGLVVQAATLLPDELVEASCEVLRTHVRGWYSNRNSKDKPFDDEVFVVKFVDAAGATVAGMLNFNCHATVVGPKNRYLTTDVQGAVRARIADWIGVVPYTFTGASGDLGNRQFRKGNDFAELARVSCGIASEIMRGSFEPIELSAPAVSVFHQDIDYDNTVYWPSYREKVAEAQAVLDDPEASFDAKKLARTEVTRLTERQQIERIAFPIDMRTYDFGSVVFVTFPGELGSTLGMRIKAMFPGKVAIVIGYANDGQGYFVPAGDFGLGYESFVTKLPEGGIENVLDAFGGQV</sequence>